<dbReference type="EC" id="3.2.2.15" evidence="2"/>
<accession>A0A9D1WQX5</accession>
<dbReference type="Pfam" id="PF03167">
    <property type="entry name" value="UDG"/>
    <property type="match status" value="1"/>
</dbReference>
<evidence type="ECO:0000259" key="1">
    <source>
        <dbReference type="SMART" id="SM00986"/>
    </source>
</evidence>
<name>A0A9D1WQX5_9FIRM</name>
<reference evidence="2" key="1">
    <citation type="journal article" date="2021" name="PeerJ">
        <title>Extensive microbial diversity within the chicken gut microbiome revealed by metagenomics and culture.</title>
        <authorList>
            <person name="Gilroy R."/>
            <person name="Ravi A."/>
            <person name="Getino M."/>
            <person name="Pursley I."/>
            <person name="Horton D.L."/>
            <person name="Alikhan N.F."/>
            <person name="Baker D."/>
            <person name="Gharbi K."/>
            <person name="Hall N."/>
            <person name="Watson M."/>
            <person name="Adriaenssens E.M."/>
            <person name="Foster-Nyarko E."/>
            <person name="Jarju S."/>
            <person name="Secka A."/>
            <person name="Antonio M."/>
            <person name="Oren A."/>
            <person name="Chaudhuri R.R."/>
            <person name="La Ragione R."/>
            <person name="Hildebrand F."/>
            <person name="Pallen M.J."/>
        </authorList>
    </citation>
    <scope>NUCLEOTIDE SEQUENCE</scope>
    <source>
        <strain evidence="2">CHK188-5543</strain>
    </source>
</reference>
<keyword evidence="2" id="KW-0378">Hydrolase</keyword>
<dbReference type="Proteomes" id="UP000886800">
    <property type="component" value="Unassembled WGS sequence"/>
</dbReference>
<comment type="caution">
    <text evidence="2">The sequence shown here is derived from an EMBL/GenBank/DDBJ whole genome shotgun (WGS) entry which is preliminary data.</text>
</comment>
<evidence type="ECO:0000313" key="2">
    <source>
        <dbReference type="EMBL" id="HIX65464.1"/>
    </source>
</evidence>
<dbReference type="NCBIfam" id="TIGR04274">
    <property type="entry name" value="hypoxanDNAglyco"/>
    <property type="match status" value="1"/>
</dbReference>
<keyword evidence="2" id="KW-0326">Glycosidase</keyword>
<dbReference type="EMBL" id="DXES01000094">
    <property type="protein sequence ID" value="HIX65464.1"/>
    <property type="molecule type" value="Genomic_DNA"/>
</dbReference>
<proteinExistence type="predicted"/>
<feature type="domain" description="Uracil-DNA glycosylase-like" evidence="1">
    <location>
        <begin position="11"/>
        <end position="154"/>
    </location>
</feature>
<dbReference type="SMART" id="SM00986">
    <property type="entry name" value="UDG"/>
    <property type="match status" value="1"/>
</dbReference>
<evidence type="ECO:0000313" key="3">
    <source>
        <dbReference type="Proteomes" id="UP000886800"/>
    </source>
</evidence>
<dbReference type="GO" id="GO:0033958">
    <property type="term" value="F:DNA-deoxyinosine glycosylase activity"/>
    <property type="evidence" value="ECO:0007669"/>
    <property type="project" value="UniProtKB-EC"/>
</dbReference>
<gene>
    <name evidence="2" type="ORF">H9736_04375</name>
</gene>
<protein>
    <submittedName>
        <fullName evidence="2">DNA-deoxyinosine glycosylase</fullName>
        <ecNumber evidence="2">3.2.2.15</ecNumber>
    </submittedName>
</protein>
<dbReference type="AlphaFoldDB" id="A0A9D1WQX5"/>
<sequence>MTPQRVEHPLAPVWDARSRVLLLGTMPSPRSRAQGFYYGHPQNRFWRVLAAVLGEPLPQSIPEKRGMLLRRGIALWDVLASCEIVGASDASIRNPVPNDLGPLLAGAPIRAVFATGGQAARLYRRWQQPSTGLPITQLPSTSPANCACSWEALCQAYGAILPWLEDPKSV</sequence>
<dbReference type="CDD" id="cd10032">
    <property type="entry name" value="UDG-F6_HDG"/>
    <property type="match status" value="1"/>
</dbReference>
<dbReference type="SUPFAM" id="SSF52141">
    <property type="entry name" value="Uracil-DNA glycosylase-like"/>
    <property type="match status" value="1"/>
</dbReference>
<dbReference type="InterPro" id="IPR005122">
    <property type="entry name" value="Uracil-DNA_glycosylase-like"/>
</dbReference>
<organism evidence="2 3">
    <name type="scientific">Candidatus Anaerotruncus excrementipullorum</name>
    <dbReference type="NCBI Taxonomy" id="2838465"/>
    <lineage>
        <taxon>Bacteria</taxon>
        <taxon>Bacillati</taxon>
        <taxon>Bacillota</taxon>
        <taxon>Clostridia</taxon>
        <taxon>Eubacteriales</taxon>
        <taxon>Oscillospiraceae</taxon>
        <taxon>Anaerotruncus</taxon>
    </lineage>
</organism>
<dbReference type="InterPro" id="IPR026353">
    <property type="entry name" value="Hypoxan-DNA_Glyclase"/>
</dbReference>
<dbReference type="SMART" id="SM00987">
    <property type="entry name" value="UreE_C"/>
    <property type="match status" value="1"/>
</dbReference>
<reference evidence="2" key="2">
    <citation type="submission" date="2021-04" db="EMBL/GenBank/DDBJ databases">
        <authorList>
            <person name="Gilroy R."/>
        </authorList>
    </citation>
    <scope>NUCLEOTIDE SEQUENCE</scope>
    <source>
        <strain evidence="2">CHK188-5543</strain>
    </source>
</reference>
<dbReference type="Gene3D" id="3.40.470.10">
    <property type="entry name" value="Uracil-DNA glycosylase-like domain"/>
    <property type="match status" value="1"/>
</dbReference>
<dbReference type="InterPro" id="IPR036895">
    <property type="entry name" value="Uracil-DNA_glycosylase-like_sf"/>
</dbReference>